<name>A0ABD5U7B8_9EURY</name>
<protein>
    <recommendedName>
        <fullName evidence="4">BZIP transcription factor</fullName>
    </recommendedName>
</protein>
<evidence type="ECO:0000313" key="2">
    <source>
        <dbReference type="EMBL" id="MFC6836098.1"/>
    </source>
</evidence>
<dbReference type="EMBL" id="JBHSXM010000001">
    <property type="protein sequence ID" value="MFC6836098.1"/>
    <property type="molecule type" value="Genomic_DNA"/>
</dbReference>
<dbReference type="Proteomes" id="UP001596406">
    <property type="component" value="Unassembled WGS sequence"/>
</dbReference>
<feature type="compositionally biased region" description="Basic and acidic residues" evidence="1">
    <location>
        <begin position="68"/>
        <end position="86"/>
    </location>
</feature>
<feature type="region of interest" description="Disordered" evidence="1">
    <location>
        <begin position="36"/>
        <end position="99"/>
    </location>
</feature>
<sequence>MNRVETLETRVDALDTRLVELLEEYTVVRERLEQLEAECDGRSGALATTARTDSTDEPASDGLATDRPGTDRPGTDAPDTVRERRPTRTPTGLSPATQAEVADAIERLDEEADAGESLEDIDLD</sequence>
<evidence type="ECO:0008006" key="4">
    <source>
        <dbReference type="Google" id="ProtNLM"/>
    </source>
</evidence>
<dbReference type="RefSeq" id="WP_304447791.1">
    <property type="nucleotide sequence ID" value="NZ_JARRAH010000001.1"/>
</dbReference>
<gene>
    <name evidence="2" type="ORF">ACFQHK_06205</name>
</gene>
<accession>A0ABD5U7B8</accession>
<dbReference type="Gene3D" id="1.20.5.170">
    <property type="match status" value="1"/>
</dbReference>
<proteinExistence type="predicted"/>
<comment type="caution">
    <text evidence="2">The sequence shown here is derived from an EMBL/GenBank/DDBJ whole genome shotgun (WGS) entry which is preliminary data.</text>
</comment>
<keyword evidence="3" id="KW-1185">Reference proteome</keyword>
<reference evidence="2 3" key="1">
    <citation type="journal article" date="2019" name="Int. J. Syst. Evol. Microbiol.">
        <title>The Global Catalogue of Microorganisms (GCM) 10K type strain sequencing project: providing services to taxonomists for standard genome sequencing and annotation.</title>
        <authorList>
            <consortium name="The Broad Institute Genomics Platform"/>
            <consortium name="The Broad Institute Genome Sequencing Center for Infectious Disease"/>
            <person name="Wu L."/>
            <person name="Ma J."/>
        </authorList>
    </citation>
    <scope>NUCLEOTIDE SEQUENCE [LARGE SCALE GENOMIC DNA]</scope>
    <source>
        <strain evidence="2 3">PSRA2</strain>
    </source>
</reference>
<evidence type="ECO:0000313" key="3">
    <source>
        <dbReference type="Proteomes" id="UP001596406"/>
    </source>
</evidence>
<evidence type="ECO:0000256" key="1">
    <source>
        <dbReference type="SAM" id="MobiDB-lite"/>
    </source>
</evidence>
<dbReference type="AlphaFoldDB" id="A0ABD5U7B8"/>
<organism evidence="2 3">
    <name type="scientific">Halomarina ordinaria</name>
    <dbReference type="NCBI Taxonomy" id="3033939"/>
    <lineage>
        <taxon>Archaea</taxon>
        <taxon>Methanobacteriati</taxon>
        <taxon>Methanobacteriota</taxon>
        <taxon>Stenosarchaea group</taxon>
        <taxon>Halobacteria</taxon>
        <taxon>Halobacteriales</taxon>
        <taxon>Natronomonadaceae</taxon>
        <taxon>Halomarina</taxon>
    </lineage>
</organism>